<proteinExistence type="predicted"/>
<protein>
    <submittedName>
        <fullName evidence="3">Uncharacterized protein</fullName>
    </submittedName>
</protein>
<keyword evidence="2" id="KW-0472">Membrane</keyword>
<dbReference type="EMBL" id="HBIV01038683">
    <property type="protein sequence ID" value="CAE0675722.1"/>
    <property type="molecule type" value="Transcribed_RNA"/>
</dbReference>
<evidence type="ECO:0000313" key="3">
    <source>
        <dbReference type="EMBL" id="CAE0675722.1"/>
    </source>
</evidence>
<sequence length="261" mass="30099">VEPFDSRPSRGHISEVFVAPRAYQQPGSLFLWLLLWVVGLSVFVAAVFTRLTPKTCDPLRSQNIWGGHQDEEQMKRIMDRYKKNEKAYWDDVLEFDLQDRIQERIEKEEEDQRELINHIHNGGPLNKHNLLVNPGSTPSSGMPAQDNDNDNDEREKETQAETKALEAPKLNVTAFAPRESSAARTVGMKTEARGVTHDHQHSEHRHSQSRVETSSSSESTCHSSRRKKRRRKKHHHHSRHHHRRKRNKGLDVASALNAHAF</sequence>
<feature type="compositionally biased region" description="Basic and acidic residues" evidence="1">
    <location>
        <begin position="153"/>
        <end position="166"/>
    </location>
</feature>
<keyword evidence="2" id="KW-0812">Transmembrane</keyword>
<feature type="compositionally biased region" description="Basic residues" evidence="1">
    <location>
        <begin position="223"/>
        <end position="247"/>
    </location>
</feature>
<keyword evidence="2" id="KW-1133">Transmembrane helix</keyword>
<reference evidence="3" key="1">
    <citation type="submission" date="2021-01" db="EMBL/GenBank/DDBJ databases">
        <authorList>
            <person name="Corre E."/>
            <person name="Pelletier E."/>
            <person name="Niang G."/>
            <person name="Scheremetjew M."/>
            <person name="Finn R."/>
            <person name="Kale V."/>
            <person name="Holt S."/>
            <person name="Cochrane G."/>
            <person name="Meng A."/>
            <person name="Brown T."/>
            <person name="Cohen L."/>
        </authorList>
    </citation>
    <scope>NUCLEOTIDE SEQUENCE</scope>
    <source>
        <strain evidence="3">CCCM811</strain>
    </source>
</reference>
<evidence type="ECO:0000256" key="1">
    <source>
        <dbReference type="SAM" id="MobiDB-lite"/>
    </source>
</evidence>
<feature type="compositionally biased region" description="Low complexity" evidence="1">
    <location>
        <begin position="210"/>
        <end position="222"/>
    </location>
</feature>
<organism evidence="3">
    <name type="scientific">Lotharella globosa</name>
    <dbReference type="NCBI Taxonomy" id="91324"/>
    <lineage>
        <taxon>Eukaryota</taxon>
        <taxon>Sar</taxon>
        <taxon>Rhizaria</taxon>
        <taxon>Cercozoa</taxon>
        <taxon>Chlorarachniophyceae</taxon>
        <taxon>Lotharella</taxon>
    </lineage>
</organism>
<feature type="compositionally biased region" description="Basic and acidic residues" evidence="1">
    <location>
        <begin position="190"/>
        <end position="201"/>
    </location>
</feature>
<feature type="non-terminal residue" evidence="3">
    <location>
        <position position="1"/>
    </location>
</feature>
<evidence type="ECO:0000256" key="2">
    <source>
        <dbReference type="SAM" id="Phobius"/>
    </source>
</evidence>
<gene>
    <name evidence="3" type="ORF">LGLO00237_LOCUS27499</name>
</gene>
<feature type="region of interest" description="Disordered" evidence="1">
    <location>
        <begin position="119"/>
        <end position="261"/>
    </location>
</feature>
<dbReference type="AlphaFoldDB" id="A0A7S3Z987"/>
<name>A0A7S3Z987_9EUKA</name>
<feature type="transmembrane region" description="Helical" evidence="2">
    <location>
        <begin position="29"/>
        <end position="51"/>
    </location>
</feature>
<accession>A0A7S3Z987</accession>